<dbReference type="Proteomes" id="UP001327219">
    <property type="component" value="Chromosome"/>
</dbReference>
<accession>A0ABZ0UNG0</accession>
<evidence type="ECO:0000313" key="1">
    <source>
        <dbReference type="EMBL" id="WPX96375.1"/>
    </source>
</evidence>
<organism evidence="1 2">
    <name type="scientific">Candidatus Bandiella euplotis</name>
    <dbReference type="NCBI Taxonomy" id="1664265"/>
    <lineage>
        <taxon>Bacteria</taxon>
        <taxon>Pseudomonadati</taxon>
        <taxon>Pseudomonadota</taxon>
        <taxon>Alphaproteobacteria</taxon>
        <taxon>Rickettsiales</taxon>
        <taxon>Candidatus Midichloriaceae</taxon>
        <taxon>Candidatus Bandiella</taxon>
    </lineage>
</organism>
<name>A0ABZ0UNG0_9RICK</name>
<keyword evidence="2" id="KW-1185">Reference proteome</keyword>
<dbReference type="InterPro" id="IPR014114">
    <property type="entry name" value="TraW"/>
</dbReference>
<reference evidence="1 2" key="1">
    <citation type="submission" date="2022-11" db="EMBL/GenBank/DDBJ databases">
        <title>Host association and intracellularity evolved multiple times independently in the Rickettsiales.</title>
        <authorList>
            <person name="Castelli M."/>
            <person name="Nardi T."/>
            <person name="Gammuto L."/>
            <person name="Bellinzona G."/>
            <person name="Sabaneyeva E."/>
            <person name="Potekhin A."/>
            <person name="Serra V."/>
            <person name="Petroni G."/>
            <person name="Sassera D."/>
        </authorList>
    </citation>
    <scope>NUCLEOTIDE SEQUENCE [LARGE SCALE GENOMIC DNA]</scope>
    <source>
        <strain evidence="1 2">NDG2</strain>
    </source>
</reference>
<evidence type="ECO:0000313" key="2">
    <source>
        <dbReference type="Proteomes" id="UP001327219"/>
    </source>
</evidence>
<dbReference type="NCBIfam" id="TIGR02743">
    <property type="entry name" value="TraW"/>
    <property type="match status" value="1"/>
</dbReference>
<proteinExistence type="predicted"/>
<sequence length="209" mass="24352">MKALDMLRIAILLGLFIQFTESFAKDFGVVGKVYEVAEENMLEVILNKLITMKESGEIERRNQDMREKLLSYLKRPHEVQEVIDAVEEREYYYDPSYVVEEDMADQEGMVFIRKGRVVNPLEYMPLGQKLIFINGDNKNQVDWALEKSKKATAKIIFTKGNLLDLMKESKRRLYFDQGGVLVRRFGIKQVPAVVEQDELRLLIKEVVIK</sequence>
<gene>
    <name evidence="1" type="ORF">Bandiella_00485</name>
</gene>
<dbReference type="EMBL" id="CP110820">
    <property type="protein sequence ID" value="WPX96375.1"/>
    <property type="molecule type" value="Genomic_DNA"/>
</dbReference>
<protein>
    <submittedName>
        <fullName evidence="1">Type IV secretion system protein TraW</fullName>
    </submittedName>
</protein>